<dbReference type="InterPro" id="IPR024370">
    <property type="entry name" value="PBP_domain"/>
</dbReference>
<reference evidence="5" key="1">
    <citation type="submission" date="2017-02" db="EMBL/GenBank/DDBJ databases">
        <authorList>
            <person name="Varghese N."/>
            <person name="Submissions S."/>
        </authorList>
    </citation>
    <scope>NUCLEOTIDE SEQUENCE [LARGE SCALE GENOMIC DNA]</scope>
    <source>
        <strain evidence="5">ATCC 35199</strain>
    </source>
</reference>
<dbReference type="OrthoDB" id="186379at2"/>
<dbReference type="PANTHER" id="PTHR37945">
    <property type="entry name" value="EXTRACELLULAR TUNGSTATE BINDING PROTEIN"/>
    <property type="match status" value="1"/>
</dbReference>
<dbReference type="Proteomes" id="UP000243406">
    <property type="component" value="Unassembled WGS sequence"/>
</dbReference>
<feature type="compositionally biased region" description="Polar residues" evidence="1">
    <location>
        <begin position="42"/>
        <end position="51"/>
    </location>
</feature>
<dbReference type="AlphaFoldDB" id="A0A1T5BDA9"/>
<evidence type="ECO:0000256" key="1">
    <source>
        <dbReference type="SAM" id="MobiDB-lite"/>
    </source>
</evidence>
<keyword evidence="5" id="KW-1185">Reference proteome</keyword>
<dbReference type="Gene3D" id="3.40.190.10">
    <property type="entry name" value="Periplasmic binding protein-like II"/>
    <property type="match status" value="2"/>
</dbReference>
<evidence type="ECO:0000259" key="3">
    <source>
        <dbReference type="Pfam" id="PF12849"/>
    </source>
</evidence>
<feature type="domain" description="PBP" evidence="3">
    <location>
        <begin position="48"/>
        <end position="273"/>
    </location>
</feature>
<dbReference type="PROSITE" id="PS51257">
    <property type="entry name" value="PROKAR_LIPOPROTEIN"/>
    <property type="match status" value="1"/>
</dbReference>
<sequence length="306" mass="33435">MKKRNLFFKETCLALLMVFALMLSGCTSTPEAEPAPEPETEQANQEVTTPENPDIILATTTSTQDSGLLDVLIPMFEEQTGYRVKTIAVGTGQALAMGEKGEADVLLTHAPASEKPLVESGAVTNYQLVMHNDFILVGPSSDPAKVKDLKSVADAFKAISETSSIFVSRGDDSGTDKKEKGIWKDINIPNEGSWYQETGQGMGQTLNIASQKEGYTLTDRATFLAQKDNLQLEIAVQGEKSLLNIYHVMQVNEEKFPKVNADGAKAFVEFMIDSKTQDIIGEFGMDEYGEPLFFKDAGKSEEEIGK</sequence>
<dbReference type="SUPFAM" id="SSF53850">
    <property type="entry name" value="Periplasmic binding protein-like II"/>
    <property type="match status" value="1"/>
</dbReference>
<dbReference type="EMBL" id="FUYN01000003">
    <property type="protein sequence ID" value="SKB45009.1"/>
    <property type="molecule type" value="Genomic_DNA"/>
</dbReference>
<feature type="chain" id="PRO_5012120342" evidence="2">
    <location>
        <begin position="33"/>
        <end position="306"/>
    </location>
</feature>
<dbReference type="PANTHER" id="PTHR37945:SF1">
    <property type="entry name" value="EXTRACELLULAR TUNGSTATE BINDING PROTEIN"/>
    <property type="match status" value="1"/>
</dbReference>
<protein>
    <submittedName>
        <fullName evidence="4">Tungstate transport system substrate-binding protein</fullName>
    </submittedName>
</protein>
<evidence type="ECO:0000313" key="5">
    <source>
        <dbReference type="Proteomes" id="UP000243406"/>
    </source>
</evidence>
<name>A0A1T5BDA9_9FIRM</name>
<keyword evidence="2" id="KW-0732">Signal</keyword>
<proteinExistence type="predicted"/>
<gene>
    <name evidence="4" type="ORF">SAMN02745120_1533</name>
</gene>
<dbReference type="RefSeq" id="WP_079589408.1">
    <property type="nucleotide sequence ID" value="NZ_FUYN01000003.1"/>
</dbReference>
<evidence type="ECO:0000256" key="2">
    <source>
        <dbReference type="SAM" id="SignalP"/>
    </source>
</evidence>
<dbReference type="InterPro" id="IPR052738">
    <property type="entry name" value="ABC-Tungstate_binding"/>
</dbReference>
<accession>A0A1T5BDA9</accession>
<dbReference type="Pfam" id="PF12849">
    <property type="entry name" value="PBP_like_2"/>
    <property type="match status" value="1"/>
</dbReference>
<feature type="signal peptide" evidence="2">
    <location>
        <begin position="1"/>
        <end position="32"/>
    </location>
</feature>
<evidence type="ECO:0000313" key="4">
    <source>
        <dbReference type="EMBL" id="SKB45009.1"/>
    </source>
</evidence>
<feature type="region of interest" description="Disordered" evidence="1">
    <location>
        <begin position="27"/>
        <end position="51"/>
    </location>
</feature>
<organism evidence="4 5">
    <name type="scientific">Acetoanaerobium noterae</name>
    <dbReference type="NCBI Taxonomy" id="745369"/>
    <lineage>
        <taxon>Bacteria</taxon>
        <taxon>Bacillati</taxon>
        <taxon>Bacillota</taxon>
        <taxon>Clostridia</taxon>
        <taxon>Peptostreptococcales</taxon>
        <taxon>Filifactoraceae</taxon>
        <taxon>Acetoanaerobium</taxon>
    </lineage>
</organism>